<dbReference type="InterPro" id="IPR052158">
    <property type="entry name" value="INH-QAR"/>
</dbReference>
<dbReference type="SUPFAM" id="SSF46689">
    <property type="entry name" value="Homeodomain-like"/>
    <property type="match status" value="2"/>
</dbReference>
<evidence type="ECO:0000259" key="3">
    <source>
        <dbReference type="PROSITE" id="PS01124"/>
    </source>
</evidence>
<dbReference type="PANTHER" id="PTHR43130:SF3">
    <property type="entry name" value="HTH-TYPE TRANSCRIPTIONAL REGULATOR RV1931C"/>
    <property type="match status" value="1"/>
</dbReference>
<proteinExistence type="predicted"/>
<accession>A0A508WY59</accession>
<dbReference type="InterPro" id="IPR009057">
    <property type="entry name" value="Homeodomain-like_sf"/>
</dbReference>
<organism evidence="4">
    <name type="scientific">Sinorhizobium medicae</name>
    <dbReference type="NCBI Taxonomy" id="110321"/>
    <lineage>
        <taxon>Bacteria</taxon>
        <taxon>Pseudomonadati</taxon>
        <taxon>Pseudomonadota</taxon>
        <taxon>Alphaproteobacteria</taxon>
        <taxon>Hyphomicrobiales</taxon>
        <taxon>Rhizobiaceae</taxon>
        <taxon>Sinorhizobium/Ensifer group</taxon>
        <taxon>Sinorhizobium</taxon>
    </lineage>
</organism>
<dbReference type="Proteomes" id="UP000507954">
    <property type="component" value="Unassembled WGS sequence"/>
</dbReference>
<dbReference type="GO" id="GO:0003700">
    <property type="term" value="F:DNA-binding transcription factor activity"/>
    <property type="evidence" value="ECO:0007669"/>
    <property type="project" value="InterPro"/>
</dbReference>
<keyword evidence="2" id="KW-0804">Transcription</keyword>
<sequence length="343" mass="38025">MSVVSDKLQGDMDKTKDIHEVGIVGYKGAQAAAVLGMTDLLTAADGFARKMHAIDHPLLRVSHWTREDGRAAPERLFDSDPGIGGSRPTVIVIPPGLGDPLPEHEAKFYADWLLSEHSRGAALCSICKGAFLLGETGLLAGRTVTTHWTYEEQLASRFPDIKVNTDRLIIDDGDILTAGGVMAWIDLSLILIERFLGPNIMVETAGAFLVDPPGREQSYYRGFSPRLNHGDDSILKVQHWLQLTGGKEMRLAALAEQAGLEPRTFMRRFQKATGHTAGEYVQRLRINRARDLLQLTRDPIDSIAWEVHYSDPSAFRRIFTRIIGLSPTEYRRRFRAGPNGNGT</sequence>
<dbReference type="Gene3D" id="1.10.10.60">
    <property type="entry name" value="Homeodomain-like"/>
    <property type="match status" value="2"/>
</dbReference>
<evidence type="ECO:0000256" key="2">
    <source>
        <dbReference type="ARBA" id="ARBA00023163"/>
    </source>
</evidence>
<reference evidence="4" key="1">
    <citation type="submission" date="2019-06" db="EMBL/GenBank/DDBJ databases">
        <authorList>
            <person name="Le Quere A."/>
            <person name="Colella S."/>
        </authorList>
    </citation>
    <scope>NUCLEOTIDE SEQUENCE</scope>
    <source>
        <strain evidence="4">EmedicaeMD41</strain>
    </source>
</reference>
<name>A0A508WY59_9HYPH</name>
<evidence type="ECO:0000256" key="1">
    <source>
        <dbReference type="ARBA" id="ARBA00023015"/>
    </source>
</evidence>
<dbReference type="InterPro" id="IPR002818">
    <property type="entry name" value="DJ-1/PfpI"/>
</dbReference>
<dbReference type="Pfam" id="PF12833">
    <property type="entry name" value="HTH_18"/>
    <property type="match status" value="1"/>
</dbReference>
<dbReference type="SUPFAM" id="SSF52317">
    <property type="entry name" value="Class I glutamine amidotransferase-like"/>
    <property type="match status" value="1"/>
</dbReference>
<dbReference type="PANTHER" id="PTHR43130">
    <property type="entry name" value="ARAC-FAMILY TRANSCRIPTIONAL REGULATOR"/>
    <property type="match status" value="1"/>
</dbReference>
<dbReference type="Gene3D" id="3.40.50.880">
    <property type="match status" value="1"/>
</dbReference>
<dbReference type="AlphaFoldDB" id="A0A508WY59"/>
<dbReference type="PROSITE" id="PS01124">
    <property type="entry name" value="HTH_ARAC_FAMILY_2"/>
    <property type="match status" value="1"/>
</dbReference>
<dbReference type="GO" id="GO:0043565">
    <property type="term" value="F:sequence-specific DNA binding"/>
    <property type="evidence" value="ECO:0007669"/>
    <property type="project" value="InterPro"/>
</dbReference>
<dbReference type="InterPro" id="IPR029062">
    <property type="entry name" value="Class_I_gatase-like"/>
</dbReference>
<evidence type="ECO:0000313" key="4">
    <source>
        <dbReference type="EMBL" id="VTZ61740.1"/>
    </source>
</evidence>
<gene>
    <name evidence="4" type="ORF">EMEDMD4_300106</name>
</gene>
<keyword evidence="1" id="KW-0805">Transcription regulation</keyword>
<protein>
    <submittedName>
        <fullName evidence="4">Transcriptional regulator, AraC family</fullName>
    </submittedName>
</protein>
<feature type="domain" description="HTH araC/xylS-type" evidence="3">
    <location>
        <begin position="235"/>
        <end position="333"/>
    </location>
</feature>
<dbReference type="Pfam" id="PF01965">
    <property type="entry name" value="DJ-1_PfpI"/>
    <property type="match status" value="1"/>
</dbReference>
<dbReference type="RefSeq" id="WP_018210851.1">
    <property type="nucleotide sequence ID" value="NZ_CABFNB010000096.1"/>
</dbReference>
<dbReference type="EMBL" id="CABFNB010000096">
    <property type="protein sequence ID" value="VTZ61740.1"/>
    <property type="molecule type" value="Genomic_DNA"/>
</dbReference>
<dbReference type="InterPro" id="IPR018060">
    <property type="entry name" value="HTH_AraC"/>
</dbReference>
<dbReference type="SMART" id="SM00342">
    <property type="entry name" value="HTH_ARAC"/>
    <property type="match status" value="1"/>
</dbReference>